<accession>A0A090NDR2</accession>
<reference evidence="9 10" key="1">
    <citation type="submission" date="2013-10" db="EMBL/GenBank/DDBJ databases">
        <title>Draft genomes and the virulence plasmids of Sd1617 vaccine constructs: WRSd3 and WRSd5.</title>
        <authorList>
            <person name="Aksomboon Vongsawan A."/>
            <person name="Venkatesan M.M."/>
            <person name="Vaisvil B."/>
            <person name="Emel G."/>
            <person name="Kepatral V."/>
            <person name="Sethabutr O."/>
            <person name="Serichantalergs O."/>
            <person name="Mason C."/>
        </authorList>
    </citation>
    <scope>NUCLEOTIDE SEQUENCE [LARGE SCALE GENOMIC DNA]</scope>
    <source>
        <strain evidence="9 10">WRSd3</strain>
    </source>
</reference>
<dbReference type="PANTHER" id="PTHR45663">
    <property type="entry name" value="GEO12009P1"/>
    <property type="match status" value="1"/>
</dbReference>
<organism evidence="9 10">
    <name type="scientific">Shigella dysenteriae WRSd3</name>
    <dbReference type="NCBI Taxonomy" id="1401327"/>
    <lineage>
        <taxon>Bacteria</taxon>
        <taxon>Pseudomonadati</taxon>
        <taxon>Pseudomonadota</taxon>
        <taxon>Gammaproteobacteria</taxon>
        <taxon>Enterobacterales</taxon>
        <taxon>Enterobacteriaceae</taxon>
        <taxon>Shigella</taxon>
    </lineage>
</organism>
<name>A0A090NDR2_SHIDY</name>
<dbReference type="Gene3D" id="3.40.30.10">
    <property type="entry name" value="Glutaredoxin"/>
    <property type="match status" value="1"/>
</dbReference>
<evidence type="ECO:0000259" key="8">
    <source>
        <dbReference type="PROSITE" id="PS51352"/>
    </source>
</evidence>
<dbReference type="EMBL" id="AXUT01000275">
    <property type="protein sequence ID" value="ESU78057.1"/>
    <property type="molecule type" value="Genomic_DNA"/>
</dbReference>
<dbReference type="PATRIC" id="fig|1401327.3.peg.2931"/>
<dbReference type="PROSITE" id="PS51352">
    <property type="entry name" value="THIOREDOXIN_2"/>
    <property type="match status" value="1"/>
</dbReference>
<keyword evidence="3" id="KW-0813">Transport</keyword>
<evidence type="ECO:0000256" key="3">
    <source>
        <dbReference type="ARBA" id="ARBA00022448"/>
    </source>
</evidence>
<dbReference type="Proteomes" id="UP000017944">
    <property type="component" value="Unassembled WGS sequence"/>
</dbReference>
<proteinExistence type="inferred from homology"/>
<dbReference type="SMR" id="A0A090NDR2"/>
<dbReference type="NCBIfam" id="TIGR01068">
    <property type="entry name" value="thioredoxin"/>
    <property type="match status" value="1"/>
</dbReference>
<dbReference type="GO" id="GO:0005829">
    <property type="term" value="C:cytosol"/>
    <property type="evidence" value="ECO:0007669"/>
    <property type="project" value="TreeGrafter"/>
</dbReference>
<dbReference type="SUPFAM" id="SSF52833">
    <property type="entry name" value="Thioredoxin-like"/>
    <property type="match status" value="1"/>
</dbReference>
<dbReference type="CDD" id="cd02947">
    <property type="entry name" value="TRX_family"/>
    <property type="match status" value="1"/>
</dbReference>
<gene>
    <name evidence="9" type="ORF">WRSd3_03151</name>
</gene>
<evidence type="ECO:0000313" key="9">
    <source>
        <dbReference type="EMBL" id="ESU78057.1"/>
    </source>
</evidence>
<dbReference type="GO" id="GO:0045454">
    <property type="term" value="P:cell redox homeostasis"/>
    <property type="evidence" value="ECO:0007669"/>
    <property type="project" value="TreeGrafter"/>
</dbReference>
<evidence type="ECO:0000256" key="2">
    <source>
        <dbReference type="ARBA" id="ARBA00008987"/>
    </source>
</evidence>
<comment type="caution">
    <text evidence="9">The sequence shown here is derived from an EMBL/GenBank/DDBJ whole genome shotgun (WGS) entry which is preliminary data.</text>
</comment>
<evidence type="ECO:0000256" key="5">
    <source>
        <dbReference type="ARBA" id="ARBA00023157"/>
    </source>
</evidence>
<comment type="similarity">
    <text evidence="2">Belongs to the thioredoxin family.</text>
</comment>
<evidence type="ECO:0000256" key="7">
    <source>
        <dbReference type="NCBIfam" id="TIGR01068"/>
    </source>
</evidence>
<dbReference type="FunFam" id="3.40.30.10:FF:000001">
    <property type="entry name" value="Thioredoxin"/>
    <property type="match status" value="1"/>
</dbReference>
<evidence type="ECO:0000256" key="1">
    <source>
        <dbReference type="ARBA" id="ARBA00003318"/>
    </source>
</evidence>
<dbReference type="GO" id="GO:0015035">
    <property type="term" value="F:protein-disulfide reductase activity"/>
    <property type="evidence" value="ECO:0007669"/>
    <property type="project" value="UniProtKB-UniRule"/>
</dbReference>
<sequence>MLYESVSGEIKSTFSWLMLHQQRNQHARLIPVELYMSDKIIHLTDDSFDTDVLKADGAILVDFWAEWCGPCKMIAPILDEIADEYQGKLTVAKLNIDQNPGTAPKYGIRGIPTLLLFKNGEVAATKVGALSKGQLKEFLDANLA</sequence>
<dbReference type="PROSITE" id="PS00194">
    <property type="entry name" value="THIOREDOXIN_1"/>
    <property type="match status" value="1"/>
</dbReference>
<dbReference type="InterPro" id="IPR017937">
    <property type="entry name" value="Thioredoxin_CS"/>
</dbReference>
<feature type="domain" description="Thioredoxin" evidence="8">
    <location>
        <begin position="1"/>
        <end position="144"/>
    </location>
</feature>
<dbReference type="InterPro" id="IPR013766">
    <property type="entry name" value="Thioredoxin_domain"/>
</dbReference>
<keyword evidence="6" id="KW-0676">Redox-active center</keyword>
<dbReference type="AlphaFoldDB" id="A0A090NDR2"/>
<evidence type="ECO:0000313" key="10">
    <source>
        <dbReference type="Proteomes" id="UP000017944"/>
    </source>
</evidence>
<protein>
    <recommendedName>
        <fullName evidence="7">Thioredoxin</fullName>
    </recommendedName>
</protein>
<dbReference type="InterPro" id="IPR036249">
    <property type="entry name" value="Thioredoxin-like_sf"/>
</dbReference>
<dbReference type="NCBIfam" id="NF006898">
    <property type="entry name" value="PRK09381.1"/>
    <property type="match status" value="1"/>
</dbReference>
<keyword evidence="5" id="KW-1015">Disulfide bond</keyword>
<dbReference type="PRINTS" id="PR00421">
    <property type="entry name" value="THIOREDOXIN"/>
</dbReference>
<evidence type="ECO:0000256" key="6">
    <source>
        <dbReference type="ARBA" id="ARBA00023284"/>
    </source>
</evidence>
<dbReference type="InterPro" id="IPR005746">
    <property type="entry name" value="Thioredoxin"/>
</dbReference>
<evidence type="ECO:0000256" key="4">
    <source>
        <dbReference type="ARBA" id="ARBA00022982"/>
    </source>
</evidence>
<dbReference type="Pfam" id="PF00085">
    <property type="entry name" value="Thioredoxin"/>
    <property type="match status" value="1"/>
</dbReference>
<keyword evidence="4" id="KW-0249">Electron transport</keyword>
<dbReference type="PANTHER" id="PTHR45663:SF11">
    <property type="entry name" value="GEO12009P1"/>
    <property type="match status" value="1"/>
</dbReference>
<comment type="function">
    <text evidence="1">Participates in various redox reactions through the reversible oxidation of its active center dithiol to a disulfide and catalyzes dithiol-disulfide exchange reactions.</text>
</comment>